<accession>A0ABW5MV70</accession>
<reference evidence="2" key="1">
    <citation type="journal article" date="2019" name="Int. J. Syst. Evol. Microbiol.">
        <title>The Global Catalogue of Microorganisms (GCM) 10K type strain sequencing project: providing services to taxonomists for standard genome sequencing and annotation.</title>
        <authorList>
            <consortium name="The Broad Institute Genomics Platform"/>
            <consortium name="The Broad Institute Genome Sequencing Center for Infectious Disease"/>
            <person name="Wu L."/>
            <person name="Ma J."/>
        </authorList>
    </citation>
    <scope>NUCLEOTIDE SEQUENCE [LARGE SCALE GENOMIC DNA]</scope>
    <source>
        <strain evidence="2">KCTC 52368</strain>
    </source>
</reference>
<proteinExistence type="predicted"/>
<evidence type="ECO:0000313" key="2">
    <source>
        <dbReference type="Proteomes" id="UP001597526"/>
    </source>
</evidence>
<protein>
    <submittedName>
        <fullName evidence="1">Conjugal transfer protein TraK</fullName>
    </submittedName>
</protein>
<comment type="caution">
    <text evidence="1">The sequence shown here is derived from an EMBL/GenBank/DDBJ whole genome shotgun (WGS) entry which is preliminary data.</text>
</comment>
<dbReference type="Proteomes" id="UP001597526">
    <property type="component" value="Unassembled WGS sequence"/>
</dbReference>
<dbReference type="EMBL" id="JBHULB010000006">
    <property type="protein sequence ID" value="MFD2586073.1"/>
    <property type="molecule type" value="Genomic_DNA"/>
</dbReference>
<keyword evidence="2" id="KW-1185">Reference proteome</keyword>
<name>A0ABW5MV70_9FLAO</name>
<dbReference type="RefSeq" id="WP_377765756.1">
    <property type="nucleotide sequence ID" value="NZ_JBHULB010000006.1"/>
</dbReference>
<organism evidence="1 2">
    <name type="scientific">Croceitalea marina</name>
    <dbReference type="NCBI Taxonomy" id="1775166"/>
    <lineage>
        <taxon>Bacteria</taxon>
        <taxon>Pseudomonadati</taxon>
        <taxon>Bacteroidota</taxon>
        <taxon>Flavobacteriia</taxon>
        <taxon>Flavobacteriales</taxon>
        <taxon>Flavobacteriaceae</taxon>
        <taxon>Croceitalea</taxon>
    </lineage>
</organism>
<gene>
    <name evidence="1" type="ORF">ACFSQJ_03980</name>
</gene>
<sequence length="204" mass="24004">MKFSYQNIHTLFRINRVIVISVAVMALLSSGFSGWMAYHIHKESLQNAFAIDSQGEVLPLKWEDQHQQLEVEALAHLERFHQVFYGIDASTFEAHMEKALWWGDASVDELYRQKKLEGTYNRLVQYSLVQEVTHVDTQIELEDWPLPFQTRTLFEIKRGTVIDRYELLTTGKLIQVERHFPNNPHGLLITDFFEKTLRKIQNEK</sequence>
<evidence type="ECO:0000313" key="1">
    <source>
        <dbReference type="EMBL" id="MFD2586073.1"/>
    </source>
</evidence>